<feature type="compositionally biased region" description="Polar residues" evidence="1">
    <location>
        <begin position="798"/>
        <end position="813"/>
    </location>
</feature>
<name>A0ABY3WPG4_9ACTN</name>
<keyword evidence="3" id="KW-1185">Reference proteome</keyword>
<evidence type="ECO:0000256" key="1">
    <source>
        <dbReference type="SAM" id="MobiDB-lite"/>
    </source>
</evidence>
<protein>
    <submittedName>
        <fullName evidence="2">Baseplate assembly protein</fullName>
    </submittedName>
</protein>
<proteinExistence type="predicted"/>
<dbReference type="NCBIfam" id="TIGR02243">
    <property type="entry name" value="putative baseplate assembly protein"/>
    <property type="match status" value="1"/>
</dbReference>
<dbReference type="EMBL" id="CP071872">
    <property type="protein sequence ID" value="UNM13207.1"/>
    <property type="molecule type" value="Genomic_DNA"/>
</dbReference>
<dbReference type="RefSeq" id="WP_242331921.1">
    <property type="nucleotide sequence ID" value="NZ_CP071872.1"/>
</dbReference>
<gene>
    <name evidence="2" type="ORF">J4032_18450</name>
</gene>
<accession>A0ABY3WPG4</accession>
<feature type="region of interest" description="Disordered" evidence="1">
    <location>
        <begin position="1"/>
        <end position="20"/>
    </location>
</feature>
<sequence length="1078" mass="114432">MTSPLPASQDASDQGTQQQSALDTLRFQDVVDDAKRLIPSLYPQWTDHNVSDPGVTLLEACAAEIDALSYRLGRMPTAVRDAYLKLLARPLQPAMAARTVLTFTRAPGDHPDTALRVPAGTRVSTDPALPDDAVVFTTQEECVLPAVAGYAYGCPNVFPPSNTQTPPLRLDLDQAMPVRLPDAPDHRGRALVLLADPGPGKLLTVHVTLAMRSPEGEPDVPPRTTWEVLTGEGWQPVNWLYNGTYAHTGGPVPCTFTLPSTRILMDDKPVELTGRRIPQGQAAFTALGCIALRITAEGPPGSQWSIPYLAPANATSQPVTALQVIHVSKQAGEQVGVSDGTPGQSFRLPGFLAADRLDAAGVVVTPQPDGMRQTWTRAETFATADAETPHFVLDPATSRILFGPQVTTRQGVRQCGKVPDKGATIAIHAAEFTQGARGNVAARTLTHLIDPPNELRTADDSVPLAEVTNPAPAHGGSDPETADLLLRNTDAGFSRTRRCVTAEDYERALEDSLPGLARAVCLQAAPAERTRYDIQVVLIPELPAGVPPSALALRVNPGLTAAARDLLNTLRLLGARILITSPVCVPLHIGIDLTTDLPPRDHQQLRQDIRDALITTLHPVTGGPHHTGWPMDRIPTQGEISAVLARIPGIRLSTSPRITPGPTGGDPGPRVPVVDKLDLTVNQNRYWDSITLDPQTGDPTRAADRSIALTVNAGNSTWTLTASSLTGVDWPTALPRTVTGSTTLLACQATARDMPFKGSLAFRLAGTQEDTTLTWDNPPTGDNTFTLANTSNLSAGLSAGEASQTVDNGQKRQITGRELRGTGDSAHPRLTLTLTPAESLKRTLTITAVDGSKDTWSAAAPTDLNGCTGVTTELVTSVTASDNTAAMSGKVTYTCKPNNDSVTVGWSADPQGNITYSAPNAATDKAQAFLDGTQLTATGITRSATQPGGGRQATAQITLKDPNHQHVTVRLHNTLPSNLTRTSFQAAGKSDPPNMAWKPEPPSMVTAEPATFTTVAEDQTKTFSGSVTYSYTLSPRPQDSGQVELSWSRDPGDVLSLTVKAPAGAEVKYGVDWQPKSS</sequence>
<dbReference type="InterPro" id="IPR011749">
    <property type="entry name" value="CHP02243"/>
</dbReference>
<dbReference type="Proteomes" id="UP000828924">
    <property type="component" value="Chromosome"/>
</dbReference>
<feature type="region of interest" description="Disordered" evidence="1">
    <location>
        <begin position="798"/>
        <end position="827"/>
    </location>
</feature>
<evidence type="ECO:0000313" key="3">
    <source>
        <dbReference type="Proteomes" id="UP000828924"/>
    </source>
</evidence>
<reference evidence="2 3" key="1">
    <citation type="submission" date="2021-03" db="EMBL/GenBank/DDBJ databases">
        <title>Complete genome of Streptomyces formicae strain 1H-GS9 (DSM 100524).</title>
        <authorList>
            <person name="Atanasov K.E."/>
            <person name="Altabella T."/>
            <person name="Ferrer A."/>
        </authorList>
    </citation>
    <scope>NUCLEOTIDE SEQUENCE [LARGE SCALE GENOMIC DNA]</scope>
    <source>
        <strain evidence="2 3">1H-GS9</strain>
    </source>
</reference>
<evidence type="ECO:0000313" key="2">
    <source>
        <dbReference type="EMBL" id="UNM13207.1"/>
    </source>
</evidence>
<organism evidence="2 3">
    <name type="scientific">Streptomyces formicae</name>
    <dbReference type="NCBI Taxonomy" id="1616117"/>
    <lineage>
        <taxon>Bacteria</taxon>
        <taxon>Bacillati</taxon>
        <taxon>Actinomycetota</taxon>
        <taxon>Actinomycetes</taxon>
        <taxon>Kitasatosporales</taxon>
        <taxon>Streptomycetaceae</taxon>
        <taxon>Streptomyces</taxon>
    </lineage>
</organism>